<keyword evidence="8" id="KW-0805">Transcription regulation</keyword>
<dbReference type="InterPro" id="IPR034768">
    <property type="entry name" value="4FE4S_WBL"/>
</dbReference>
<evidence type="ECO:0000256" key="3">
    <source>
        <dbReference type="ARBA" id="ARBA00006597"/>
    </source>
</evidence>
<gene>
    <name evidence="13" type="ORF">GCM10010468_34360</name>
</gene>
<keyword evidence="9" id="KW-0238">DNA-binding</keyword>
<feature type="domain" description="4Fe-4S Wbl-type" evidence="12">
    <location>
        <begin position="29"/>
        <end position="95"/>
    </location>
</feature>
<name>A0ABP6Q9M9_9ACTN</name>
<dbReference type="Proteomes" id="UP001501237">
    <property type="component" value="Unassembled WGS sequence"/>
</dbReference>
<evidence type="ECO:0000256" key="11">
    <source>
        <dbReference type="ARBA" id="ARBA00023163"/>
    </source>
</evidence>
<dbReference type="PANTHER" id="PTHR38839">
    <property type="entry name" value="TRANSCRIPTIONAL REGULATOR WHID-RELATED"/>
    <property type="match status" value="1"/>
</dbReference>
<proteinExistence type="inferred from homology"/>
<keyword evidence="6" id="KW-0408">Iron</keyword>
<evidence type="ECO:0000256" key="5">
    <source>
        <dbReference type="ARBA" id="ARBA00022723"/>
    </source>
</evidence>
<sequence length="109" mass="11758">MIPSQQKPNVHLAALPLVDVLSLLGEQGECKYDPDLHTGPDAFEPETLLERQARIDAAKDICDSCPVWAACLEYALRTKQSDGVWAGHTARELAALRMASRSGSLGEAA</sequence>
<evidence type="ECO:0000256" key="9">
    <source>
        <dbReference type="ARBA" id="ARBA00023125"/>
    </source>
</evidence>
<comment type="similarity">
    <text evidence="3">Belongs to the WhiB family.</text>
</comment>
<comment type="subcellular location">
    <subcellularLocation>
        <location evidence="2">Cytoplasm</location>
    </subcellularLocation>
</comment>
<dbReference type="EMBL" id="BAAAUV010000007">
    <property type="protein sequence ID" value="GAA3213908.1"/>
    <property type="molecule type" value="Genomic_DNA"/>
</dbReference>
<comment type="caution">
    <text evidence="13">The sequence shown here is derived from an EMBL/GenBank/DDBJ whole genome shotgun (WGS) entry which is preliminary data.</text>
</comment>
<evidence type="ECO:0000256" key="10">
    <source>
        <dbReference type="ARBA" id="ARBA00023157"/>
    </source>
</evidence>
<protein>
    <recommendedName>
        <fullName evidence="12">4Fe-4S Wbl-type domain-containing protein</fullName>
    </recommendedName>
</protein>
<evidence type="ECO:0000256" key="2">
    <source>
        <dbReference type="ARBA" id="ARBA00004496"/>
    </source>
</evidence>
<dbReference type="PROSITE" id="PS51674">
    <property type="entry name" value="4FE4S_WBL"/>
    <property type="match status" value="1"/>
</dbReference>
<evidence type="ECO:0000256" key="8">
    <source>
        <dbReference type="ARBA" id="ARBA00023015"/>
    </source>
</evidence>
<organism evidence="13 14">
    <name type="scientific">Actinocorallia longicatena</name>
    <dbReference type="NCBI Taxonomy" id="111803"/>
    <lineage>
        <taxon>Bacteria</taxon>
        <taxon>Bacillati</taxon>
        <taxon>Actinomycetota</taxon>
        <taxon>Actinomycetes</taxon>
        <taxon>Streptosporangiales</taxon>
        <taxon>Thermomonosporaceae</taxon>
        <taxon>Actinocorallia</taxon>
    </lineage>
</organism>
<accession>A0ABP6Q9M9</accession>
<keyword evidence="5" id="KW-0479">Metal-binding</keyword>
<evidence type="ECO:0000313" key="14">
    <source>
        <dbReference type="Proteomes" id="UP001501237"/>
    </source>
</evidence>
<evidence type="ECO:0000256" key="4">
    <source>
        <dbReference type="ARBA" id="ARBA00022485"/>
    </source>
</evidence>
<evidence type="ECO:0000259" key="12">
    <source>
        <dbReference type="PROSITE" id="PS51674"/>
    </source>
</evidence>
<evidence type="ECO:0000313" key="13">
    <source>
        <dbReference type="EMBL" id="GAA3213908.1"/>
    </source>
</evidence>
<dbReference type="RefSeq" id="WP_344829168.1">
    <property type="nucleotide sequence ID" value="NZ_BAAAUV010000007.1"/>
</dbReference>
<keyword evidence="11" id="KW-0804">Transcription</keyword>
<keyword evidence="10" id="KW-1015">Disulfide bond</keyword>
<evidence type="ECO:0000256" key="1">
    <source>
        <dbReference type="ARBA" id="ARBA00001966"/>
    </source>
</evidence>
<evidence type="ECO:0000256" key="6">
    <source>
        <dbReference type="ARBA" id="ARBA00023004"/>
    </source>
</evidence>
<keyword evidence="7" id="KW-0411">Iron-sulfur</keyword>
<dbReference type="InterPro" id="IPR003482">
    <property type="entry name" value="Whib"/>
</dbReference>
<reference evidence="14" key="1">
    <citation type="journal article" date="2019" name="Int. J. Syst. Evol. Microbiol.">
        <title>The Global Catalogue of Microorganisms (GCM) 10K type strain sequencing project: providing services to taxonomists for standard genome sequencing and annotation.</title>
        <authorList>
            <consortium name="The Broad Institute Genomics Platform"/>
            <consortium name="The Broad Institute Genome Sequencing Center for Infectious Disease"/>
            <person name="Wu L."/>
            <person name="Ma J."/>
        </authorList>
    </citation>
    <scope>NUCLEOTIDE SEQUENCE [LARGE SCALE GENOMIC DNA]</scope>
    <source>
        <strain evidence="14">JCM 9377</strain>
    </source>
</reference>
<keyword evidence="4" id="KW-0004">4Fe-4S</keyword>
<dbReference type="Pfam" id="PF02467">
    <property type="entry name" value="Whib"/>
    <property type="match status" value="1"/>
</dbReference>
<comment type="cofactor">
    <cofactor evidence="1">
        <name>[4Fe-4S] cluster</name>
        <dbReference type="ChEBI" id="CHEBI:49883"/>
    </cofactor>
</comment>
<evidence type="ECO:0000256" key="7">
    <source>
        <dbReference type="ARBA" id="ARBA00023014"/>
    </source>
</evidence>
<keyword evidence="14" id="KW-1185">Reference proteome</keyword>